<keyword evidence="13" id="KW-1185">Reference proteome</keyword>
<dbReference type="PROSITE" id="PS00079">
    <property type="entry name" value="MULTICOPPER_OXIDASE1"/>
    <property type="match status" value="1"/>
</dbReference>
<evidence type="ECO:0000313" key="12">
    <source>
        <dbReference type="EMBL" id="QVI25153.1"/>
    </source>
</evidence>
<dbReference type="InterPro" id="IPR006311">
    <property type="entry name" value="TAT_signal"/>
</dbReference>
<evidence type="ECO:0000256" key="9">
    <source>
        <dbReference type="ARBA" id="ARBA00048092"/>
    </source>
</evidence>
<dbReference type="Pfam" id="PF07731">
    <property type="entry name" value="Cu-oxidase_2"/>
    <property type="match status" value="1"/>
</dbReference>
<evidence type="ECO:0000256" key="3">
    <source>
        <dbReference type="ARBA" id="ARBA00022723"/>
    </source>
</evidence>
<organism evidence="12 13">
    <name type="scientific">Nocardia tengchongensis</name>
    <dbReference type="NCBI Taxonomy" id="2055889"/>
    <lineage>
        <taxon>Bacteria</taxon>
        <taxon>Bacillati</taxon>
        <taxon>Actinomycetota</taxon>
        <taxon>Actinomycetes</taxon>
        <taxon>Mycobacteriales</taxon>
        <taxon>Nocardiaceae</taxon>
        <taxon>Nocardia</taxon>
    </lineage>
</organism>
<dbReference type="EC" id="1.16.3.4" evidence="5"/>
<sequence>MSRRTVLRAAGLTAGAFAAGGAGVAWQLSGPRTVGATLRSAARLPEPFTLPGTVPPVLAPERVDAAGDHYRIVQRRAVREILPGYRTEIWGYNGQFPGPTIRATRGRPAIVVHRNELEVPTVTHLHGGHTPAESDGYPTDYLLPVGDAAAMIHDDPQAVVVRGEREYRYPGDQPAATLWYHDHRMDFTGPAVWRGLAGFHLVDDDVDRGLGLPDGERDLPLLLCDRAFDADGQLVYPAADPMGMHGAAVSDDYMQGVQGDVLLVNGVPWPRFPVAAARYRLRWLNASNARVYRLRLDGPHRQAPGFIQIGSDGGLLDRPRHLDAIDIAPGERFDTIVDLTGYRPGDSVTIVNELGDGRTFDVLRLCVDRTESDSSRIPDRLAELERLDPATAVRRRDLHFRMGDMPSMPGHDGGADMKGWLIDGRAFDPSRPDLTARLGEVEIWRLTTNFNHPIHLHLNPFQVLTRNGRAPSATDGGWKDTIHLPASQEAEIAVRFTGYTGRFMLHCHNLEHEDRGMMANVAVTH</sequence>
<evidence type="ECO:0000256" key="7">
    <source>
        <dbReference type="ARBA" id="ARBA00042896"/>
    </source>
</evidence>
<dbReference type="InterPro" id="IPR011706">
    <property type="entry name" value="Cu-oxidase_C"/>
</dbReference>
<evidence type="ECO:0000259" key="10">
    <source>
        <dbReference type="Pfam" id="PF07731"/>
    </source>
</evidence>
<proteinExistence type="inferred from homology"/>
<comment type="catalytic activity">
    <reaction evidence="9">
        <text>4 Cu(+) + O2 + 4 H(+) = 4 Cu(2+) + 2 H2O</text>
        <dbReference type="Rhea" id="RHEA:30083"/>
        <dbReference type="ChEBI" id="CHEBI:15377"/>
        <dbReference type="ChEBI" id="CHEBI:15378"/>
        <dbReference type="ChEBI" id="CHEBI:15379"/>
        <dbReference type="ChEBI" id="CHEBI:29036"/>
        <dbReference type="ChEBI" id="CHEBI:49552"/>
        <dbReference type="EC" id="1.16.3.4"/>
    </reaction>
    <physiologicalReaction direction="left-to-right" evidence="9">
        <dbReference type="Rhea" id="RHEA:30084"/>
    </physiologicalReaction>
</comment>
<dbReference type="EMBL" id="CP074371">
    <property type="protein sequence ID" value="QVI25153.1"/>
    <property type="molecule type" value="Genomic_DNA"/>
</dbReference>
<protein>
    <recommendedName>
        <fullName evidence="6">Multicopper oxidase CueO</fullName>
        <ecNumber evidence="5">1.16.3.4</ecNumber>
    </recommendedName>
    <alternativeName>
        <fullName evidence="7">Copper efflux oxidase</fullName>
    </alternativeName>
    <alternativeName>
        <fullName evidence="8">Cuprous oxidase</fullName>
    </alternativeName>
</protein>
<evidence type="ECO:0000256" key="8">
    <source>
        <dbReference type="ARBA" id="ARBA00043090"/>
    </source>
</evidence>
<keyword evidence="3" id="KW-0479">Metal-binding</keyword>
<gene>
    <name evidence="12" type="ORF">KHQ06_27055</name>
</gene>
<dbReference type="SUPFAM" id="SSF49503">
    <property type="entry name" value="Cupredoxins"/>
    <property type="match status" value="3"/>
</dbReference>
<dbReference type="InterPro" id="IPR008972">
    <property type="entry name" value="Cupredoxin"/>
</dbReference>
<name>A0ABX8CZ93_9NOCA</name>
<dbReference type="CDD" id="cd13900">
    <property type="entry name" value="CuRO_3_Tth-MCO_like"/>
    <property type="match status" value="1"/>
</dbReference>
<dbReference type="InterPro" id="IPR011707">
    <property type="entry name" value="Cu-oxidase-like_N"/>
</dbReference>
<evidence type="ECO:0000259" key="11">
    <source>
        <dbReference type="Pfam" id="PF07732"/>
    </source>
</evidence>
<evidence type="ECO:0000256" key="5">
    <source>
        <dbReference type="ARBA" id="ARBA00038978"/>
    </source>
</evidence>
<evidence type="ECO:0000313" key="13">
    <source>
        <dbReference type="Proteomes" id="UP000683310"/>
    </source>
</evidence>
<dbReference type="InterPro" id="IPR045087">
    <property type="entry name" value="Cu-oxidase_fam"/>
</dbReference>
<dbReference type="Proteomes" id="UP000683310">
    <property type="component" value="Chromosome"/>
</dbReference>
<dbReference type="InterPro" id="IPR002355">
    <property type="entry name" value="Cu_oxidase_Cu_BS"/>
</dbReference>
<evidence type="ECO:0000256" key="1">
    <source>
        <dbReference type="ARBA" id="ARBA00010609"/>
    </source>
</evidence>
<evidence type="ECO:0000256" key="2">
    <source>
        <dbReference type="ARBA" id="ARBA00011245"/>
    </source>
</evidence>
<dbReference type="PANTHER" id="PTHR48267:SF1">
    <property type="entry name" value="BILIRUBIN OXIDASE"/>
    <property type="match status" value="1"/>
</dbReference>
<dbReference type="Pfam" id="PF07732">
    <property type="entry name" value="Cu-oxidase_3"/>
    <property type="match status" value="1"/>
</dbReference>
<evidence type="ECO:0000256" key="4">
    <source>
        <dbReference type="ARBA" id="ARBA00023002"/>
    </source>
</evidence>
<evidence type="ECO:0000256" key="6">
    <source>
        <dbReference type="ARBA" id="ARBA00041027"/>
    </source>
</evidence>
<dbReference type="PROSITE" id="PS51318">
    <property type="entry name" value="TAT"/>
    <property type="match status" value="1"/>
</dbReference>
<dbReference type="InterPro" id="IPR033138">
    <property type="entry name" value="Cu_oxidase_CS"/>
</dbReference>
<comment type="similarity">
    <text evidence="1">Belongs to the multicopper oxidase family.</text>
</comment>
<feature type="domain" description="Plastocyanin-like" evidence="11">
    <location>
        <begin position="83"/>
        <end position="205"/>
    </location>
</feature>
<reference evidence="12 13" key="1">
    <citation type="submission" date="2021-04" db="EMBL/GenBank/DDBJ databases">
        <title>Nocardia tengchongensis.</title>
        <authorList>
            <person name="Zhuang k."/>
            <person name="Ran Y."/>
            <person name="Li W."/>
        </authorList>
    </citation>
    <scope>NUCLEOTIDE SEQUENCE [LARGE SCALE GENOMIC DNA]</scope>
    <source>
        <strain evidence="12 13">CFH S0057</strain>
    </source>
</reference>
<keyword evidence="4" id="KW-0560">Oxidoreductase</keyword>
<accession>A0ABX8CZ93</accession>
<dbReference type="Gene3D" id="2.60.40.420">
    <property type="entry name" value="Cupredoxins - blue copper proteins"/>
    <property type="match status" value="4"/>
</dbReference>
<dbReference type="PROSITE" id="PS00080">
    <property type="entry name" value="MULTICOPPER_OXIDASE2"/>
    <property type="match status" value="1"/>
</dbReference>
<feature type="domain" description="Plastocyanin-like" evidence="10">
    <location>
        <begin position="416"/>
        <end position="524"/>
    </location>
</feature>
<dbReference type="PANTHER" id="PTHR48267">
    <property type="entry name" value="CUPREDOXIN SUPERFAMILY PROTEIN"/>
    <property type="match status" value="1"/>
</dbReference>
<comment type="subunit">
    <text evidence="2">Monomer.</text>
</comment>